<dbReference type="EMBL" id="CP012357">
    <property type="protein sequence ID" value="AKX34055.1"/>
    <property type="molecule type" value="Genomic_DNA"/>
</dbReference>
<evidence type="ECO:0000256" key="6">
    <source>
        <dbReference type="ARBA" id="ARBA00023136"/>
    </source>
</evidence>
<keyword evidence="10" id="KW-1185">Reference proteome</keyword>
<feature type="transmembrane region" description="Helical" evidence="7">
    <location>
        <begin position="28"/>
        <end position="48"/>
    </location>
</feature>
<keyword evidence="4 7" id="KW-0812">Transmembrane</keyword>
<dbReference type="PATRIC" id="fig|216942.3.peg.405"/>
<reference evidence="9 10" key="1">
    <citation type="journal article" date="2015" name="Genome Announc.">
        <title>Complete Genome Sequence of Spiroplasma litorale TN-1T (DSM 21781), a Bacterium Isolated from a Green-Eyed Horsefly (Tabanus nigrovittatus).</title>
        <authorList>
            <person name="Lo W.S."/>
            <person name="Lai Y.C."/>
            <person name="Lien Y.W."/>
            <person name="Wang T.H."/>
            <person name="Kuo C.H."/>
        </authorList>
    </citation>
    <scope>NUCLEOTIDE SEQUENCE [LARGE SCALE GENOMIC DNA]</scope>
    <source>
        <strain evidence="9 10">TN-1</strain>
    </source>
</reference>
<evidence type="ECO:0000256" key="7">
    <source>
        <dbReference type="RuleBase" id="RU363032"/>
    </source>
</evidence>
<comment type="subcellular location">
    <subcellularLocation>
        <location evidence="1 7">Cell membrane</location>
        <topology evidence="1 7">Multi-pass membrane protein</topology>
    </subcellularLocation>
</comment>
<comment type="similarity">
    <text evidence="7">Belongs to the binding-protein-dependent transport system permease family.</text>
</comment>
<dbReference type="Gene3D" id="1.10.3720.10">
    <property type="entry name" value="MetI-like"/>
    <property type="match status" value="2"/>
</dbReference>
<feature type="domain" description="ABC transmembrane type-1" evidence="8">
    <location>
        <begin position="95"/>
        <end position="278"/>
    </location>
</feature>
<dbReference type="Pfam" id="PF00528">
    <property type="entry name" value="BPD_transp_1"/>
    <property type="match status" value="2"/>
</dbReference>
<feature type="transmembrane region" description="Helical" evidence="7">
    <location>
        <begin position="674"/>
        <end position="693"/>
    </location>
</feature>
<dbReference type="AlphaFoldDB" id="A0A0K1W151"/>
<organism evidence="9 10">
    <name type="scientific">Spiroplasma litorale</name>
    <dbReference type="NCBI Taxonomy" id="216942"/>
    <lineage>
        <taxon>Bacteria</taxon>
        <taxon>Bacillati</taxon>
        <taxon>Mycoplasmatota</taxon>
        <taxon>Mollicutes</taxon>
        <taxon>Entomoplasmatales</taxon>
        <taxon>Spiroplasmataceae</taxon>
        <taxon>Spiroplasma</taxon>
    </lineage>
</organism>
<feature type="transmembrane region" description="Helical" evidence="7">
    <location>
        <begin position="260"/>
        <end position="281"/>
    </location>
</feature>
<evidence type="ECO:0000256" key="2">
    <source>
        <dbReference type="ARBA" id="ARBA00022448"/>
    </source>
</evidence>
<keyword evidence="3" id="KW-1003">Cell membrane</keyword>
<accession>A0A0K1W151</accession>
<dbReference type="GO" id="GO:0055085">
    <property type="term" value="P:transmembrane transport"/>
    <property type="evidence" value="ECO:0007669"/>
    <property type="project" value="InterPro"/>
</dbReference>
<evidence type="ECO:0000256" key="4">
    <source>
        <dbReference type="ARBA" id="ARBA00022692"/>
    </source>
</evidence>
<gene>
    <name evidence="9" type="primary">phnE</name>
    <name evidence="9" type="ORF">SLITO_v1c04020</name>
</gene>
<dbReference type="PROSITE" id="PS50928">
    <property type="entry name" value="ABC_TM1"/>
    <property type="match status" value="2"/>
</dbReference>
<evidence type="ECO:0000256" key="5">
    <source>
        <dbReference type="ARBA" id="ARBA00022989"/>
    </source>
</evidence>
<feature type="transmembrane region" description="Helical" evidence="7">
    <location>
        <begin position="139"/>
        <end position="158"/>
    </location>
</feature>
<feature type="transmembrane region" description="Helical" evidence="7">
    <location>
        <begin position="538"/>
        <end position="555"/>
    </location>
</feature>
<feature type="transmembrane region" description="Helical" evidence="7">
    <location>
        <begin position="504"/>
        <end position="531"/>
    </location>
</feature>
<keyword evidence="5 7" id="KW-1133">Transmembrane helix</keyword>
<dbReference type="STRING" id="216942.SLITO_v1c04020"/>
<dbReference type="GO" id="GO:0005886">
    <property type="term" value="C:plasma membrane"/>
    <property type="evidence" value="ECO:0007669"/>
    <property type="project" value="UniProtKB-SubCell"/>
</dbReference>
<feature type="transmembrane region" description="Helical" evidence="7">
    <location>
        <begin position="561"/>
        <end position="585"/>
    </location>
</feature>
<dbReference type="InterPro" id="IPR000515">
    <property type="entry name" value="MetI-like"/>
</dbReference>
<evidence type="ECO:0000313" key="10">
    <source>
        <dbReference type="Proteomes" id="UP000067476"/>
    </source>
</evidence>
<feature type="transmembrane region" description="Helical" evidence="7">
    <location>
        <begin position="450"/>
        <end position="471"/>
    </location>
</feature>
<evidence type="ECO:0000313" key="9">
    <source>
        <dbReference type="EMBL" id="AKX34055.1"/>
    </source>
</evidence>
<proteinExistence type="inferred from homology"/>
<feature type="transmembrane region" description="Helical" evidence="7">
    <location>
        <begin position="99"/>
        <end position="118"/>
    </location>
</feature>
<sequence length="853" mass="99161">MIKRKISSVFSRNVFKVGNNISKKPTRLFGISISILTILIVIFGFAYLEGSWAEFFNSFDNLGKTLKEMIKWDFKAYTTPNIFGEKFIDNAFKSVLDTIIMSFAGTIVGVIISIPIALCSSNNIVHNKIINGFFKSIMAIFRTIPAFTFALFLIGYFGQTTLSVAIAIAIFTFSVTGKLFYERIESINFNIYRSLQATGASKFRSFKAAIIPQISHNIVSITFYSLETNIRYIAIIGGLSSVGIGQLIQDNISLQKWDRAGFLLFLLIMVVIIMEVLIYVIKKFILEDSDYLLDKRENNKIINKVKKKTRMNNLRFYINNEIIRDFNINHPKNRKSIKEKINYWFLKKMKIKDFKKIHNKLILDDKRKFKELKSKEVNSKKWFIYNEDLSSYVRIDKIYLTSFNIKVEKMKSDLLEKSNSELKIKKEKYLKNLTIENVYKKSPKFWVKRTLFYGLILVFFIYSFSTIEFHIEPSETIKTNNKNLLEIFKINWESLFSKTDSAPYSVISLIFETLSIAIVGTTIGVVFAYILGLLSSETIVNFYIAKFFVAVNSIIRAIPTYIYAIIFIVLVGLGPFNGAIALAMGTIGMLTKYNREIFEDINKKIVIQLQATGLNRLQRFKYGIIPQTSSNIVSYIVYRFDINFKEVSSLGIIGAGNMGYLLNTYFSDHYFHEFGALLFGIIVFTFLIEALTTVLRNKINYNINPIFIDWIILIIKKRKFIYYKANEFLLNQKIELSYDESSALYSYTNKKLFSLSKDMKINNESNSLLKSVNQTFKFYKFDSMKSFIKEYKKSLKVVKNFRFEYLSGLKNEYQENIANIKEIFNKSKDKTEFKKNKNSLKKIYRFKKNTLNY</sequence>
<dbReference type="Proteomes" id="UP000067476">
    <property type="component" value="Chromosome"/>
</dbReference>
<feature type="domain" description="ABC transmembrane type-1" evidence="8">
    <location>
        <begin position="510"/>
        <end position="695"/>
    </location>
</feature>
<keyword evidence="2 7" id="KW-0813">Transport</keyword>
<evidence type="ECO:0000259" key="8">
    <source>
        <dbReference type="PROSITE" id="PS50928"/>
    </source>
</evidence>
<evidence type="ECO:0000256" key="1">
    <source>
        <dbReference type="ARBA" id="ARBA00004651"/>
    </source>
</evidence>
<dbReference type="PANTHER" id="PTHR30043:SF1">
    <property type="entry name" value="ABC TRANSPORT SYSTEM PERMEASE PROTEIN P69"/>
    <property type="match status" value="1"/>
</dbReference>
<dbReference type="InterPro" id="IPR035906">
    <property type="entry name" value="MetI-like_sf"/>
</dbReference>
<dbReference type="PANTHER" id="PTHR30043">
    <property type="entry name" value="PHOSPHONATES TRANSPORT SYSTEM PERMEASE PROTEIN"/>
    <property type="match status" value="1"/>
</dbReference>
<dbReference type="CDD" id="cd06261">
    <property type="entry name" value="TM_PBP2"/>
    <property type="match status" value="2"/>
</dbReference>
<feature type="transmembrane region" description="Helical" evidence="7">
    <location>
        <begin position="164"/>
        <end position="181"/>
    </location>
</feature>
<dbReference type="SUPFAM" id="SSF161098">
    <property type="entry name" value="MetI-like"/>
    <property type="match status" value="2"/>
</dbReference>
<keyword evidence="6 7" id="KW-0472">Membrane</keyword>
<evidence type="ECO:0000256" key="3">
    <source>
        <dbReference type="ARBA" id="ARBA00022475"/>
    </source>
</evidence>
<protein>
    <submittedName>
        <fullName evidence="9">Phosphonate ABC transporter permease</fullName>
    </submittedName>
</protein>
<dbReference type="KEGG" id="sll:SLITO_v1c04020"/>
<dbReference type="OrthoDB" id="8557224at2"/>
<feature type="transmembrane region" description="Helical" evidence="7">
    <location>
        <begin position="230"/>
        <end position="248"/>
    </location>
</feature>
<dbReference type="RefSeq" id="WP_075058149.1">
    <property type="nucleotide sequence ID" value="NZ_CP012357.1"/>
</dbReference>
<name>A0A0K1W151_9MOLU</name>